<dbReference type="KEGG" id="rhoz:GXP67_04735"/>
<organism evidence="1 2">
    <name type="scientific">Rhodocytophaga rosea</name>
    <dbReference type="NCBI Taxonomy" id="2704465"/>
    <lineage>
        <taxon>Bacteria</taxon>
        <taxon>Pseudomonadati</taxon>
        <taxon>Bacteroidota</taxon>
        <taxon>Cytophagia</taxon>
        <taxon>Cytophagales</taxon>
        <taxon>Rhodocytophagaceae</taxon>
        <taxon>Rhodocytophaga</taxon>
    </lineage>
</organism>
<keyword evidence="2" id="KW-1185">Reference proteome</keyword>
<dbReference type="Pfam" id="PF06841">
    <property type="entry name" value="Phage_T4_gp19"/>
    <property type="match status" value="1"/>
</dbReference>
<evidence type="ECO:0000313" key="2">
    <source>
        <dbReference type="Proteomes" id="UP000480178"/>
    </source>
</evidence>
<dbReference type="InterPro" id="IPR010667">
    <property type="entry name" value="Phage_T4_Gp19"/>
</dbReference>
<dbReference type="RefSeq" id="WP_162442100.1">
    <property type="nucleotide sequence ID" value="NZ_CP048222.1"/>
</dbReference>
<proteinExistence type="predicted"/>
<sequence length="155" mass="17663">MATYYYPPVGFHFKVKVSDNTFGEIDAGFQEASGISMEIKTEDVTEGGENGFVHRLPQSVQYSPLVLKRGLVVQGSKLDKWCRDTIQSNFMNIQRKDILVSLLSVEKHQPIMSWSFKKAYPTKFEISNFNASNNEIVVATLQFTYTKFELVHPSE</sequence>
<dbReference type="GO" id="GO:0005198">
    <property type="term" value="F:structural molecule activity"/>
    <property type="evidence" value="ECO:0007669"/>
    <property type="project" value="InterPro"/>
</dbReference>
<dbReference type="EMBL" id="CP048222">
    <property type="protein sequence ID" value="QHT66027.1"/>
    <property type="molecule type" value="Genomic_DNA"/>
</dbReference>
<dbReference type="AlphaFoldDB" id="A0A6C0GDM8"/>
<protein>
    <submittedName>
        <fullName evidence="1">Phage tail protein</fullName>
    </submittedName>
</protein>
<dbReference type="Proteomes" id="UP000480178">
    <property type="component" value="Chromosome"/>
</dbReference>
<gene>
    <name evidence="1" type="ORF">GXP67_04735</name>
</gene>
<dbReference type="NCBIfam" id="TIGR02241">
    <property type="entry name" value="conserved hypothetical phage tail region protein"/>
    <property type="match status" value="1"/>
</dbReference>
<dbReference type="PANTHER" id="PTHR38009">
    <property type="entry name" value="CONSERVED HYPOTHETICAL PHAGE TAIL PROTEIN"/>
    <property type="match status" value="1"/>
</dbReference>
<name>A0A6C0GDM8_9BACT</name>
<dbReference type="InterPro" id="IPR011747">
    <property type="entry name" value="CHP02241"/>
</dbReference>
<dbReference type="PANTHER" id="PTHR38009:SF1">
    <property type="entry name" value="CONSERVED HYPOTHETICAL PHAGE TAIL PROTEIN"/>
    <property type="match status" value="1"/>
</dbReference>
<evidence type="ECO:0000313" key="1">
    <source>
        <dbReference type="EMBL" id="QHT66027.1"/>
    </source>
</evidence>
<accession>A0A6C0GDM8</accession>
<reference evidence="1 2" key="1">
    <citation type="submission" date="2020-01" db="EMBL/GenBank/DDBJ databases">
        <authorList>
            <person name="Kim M.K."/>
        </authorList>
    </citation>
    <scope>NUCLEOTIDE SEQUENCE [LARGE SCALE GENOMIC DNA]</scope>
    <source>
        <strain evidence="1 2">172606-1</strain>
    </source>
</reference>